<keyword evidence="2" id="KW-1185">Reference proteome</keyword>
<dbReference type="EMBL" id="CP045894">
    <property type="protein sequence ID" value="QQP55254.1"/>
    <property type="molecule type" value="Genomic_DNA"/>
</dbReference>
<proteinExistence type="predicted"/>
<sequence>DNPRMTTRQVAAEVSLPSTTVFRLLTEDLGLLNLLSVIVTHQLSEVNKTQQDTATDTREFLTRMTWN</sequence>
<feature type="non-terminal residue" evidence="1">
    <location>
        <position position="1"/>
    </location>
</feature>
<evidence type="ECO:0000313" key="1">
    <source>
        <dbReference type="EMBL" id="QQP55254.1"/>
    </source>
</evidence>
<dbReference type="OrthoDB" id="10017160at2759"/>
<reference evidence="2" key="1">
    <citation type="submission" date="2021-01" db="EMBL/GenBank/DDBJ databases">
        <title>Caligus Genome Assembly.</title>
        <authorList>
            <person name="Gallardo-Escarate C."/>
        </authorList>
    </citation>
    <scope>NUCLEOTIDE SEQUENCE [LARGE SCALE GENOMIC DNA]</scope>
</reference>
<dbReference type="Proteomes" id="UP000595437">
    <property type="component" value="Chromosome 5"/>
</dbReference>
<accession>A0A7T8KG15</accession>
<gene>
    <name evidence="1" type="ORF">FKW44_008382</name>
</gene>
<feature type="non-terminal residue" evidence="1">
    <location>
        <position position="67"/>
    </location>
</feature>
<name>A0A7T8KG15_CALRO</name>
<evidence type="ECO:0000313" key="2">
    <source>
        <dbReference type="Proteomes" id="UP000595437"/>
    </source>
</evidence>
<dbReference type="AlphaFoldDB" id="A0A7T8KG15"/>
<organism evidence="1 2">
    <name type="scientific">Caligus rogercresseyi</name>
    <name type="common">Sea louse</name>
    <dbReference type="NCBI Taxonomy" id="217165"/>
    <lineage>
        <taxon>Eukaryota</taxon>
        <taxon>Metazoa</taxon>
        <taxon>Ecdysozoa</taxon>
        <taxon>Arthropoda</taxon>
        <taxon>Crustacea</taxon>
        <taxon>Multicrustacea</taxon>
        <taxon>Hexanauplia</taxon>
        <taxon>Copepoda</taxon>
        <taxon>Siphonostomatoida</taxon>
        <taxon>Caligidae</taxon>
        <taxon>Caligus</taxon>
    </lineage>
</organism>
<protein>
    <submittedName>
        <fullName evidence="1">Uncharacterized protein</fullName>
    </submittedName>
</protein>